<evidence type="ECO:0000256" key="1">
    <source>
        <dbReference type="ARBA" id="ARBA00022574"/>
    </source>
</evidence>
<evidence type="ECO:0000256" key="2">
    <source>
        <dbReference type="ARBA" id="ARBA00022737"/>
    </source>
</evidence>
<dbReference type="PROSITE" id="PS00678">
    <property type="entry name" value="WD_REPEATS_1"/>
    <property type="match status" value="1"/>
</dbReference>
<feature type="region of interest" description="Disordered" evidence="4">
    <location>
        <begin position="413"/>
        <end position="467"/>
    </location>
</feature>
<evidence type="ECO:0000313" key="6">
    <source>
        <dbReference type="EMBL" id="CAE0475033.1"/>
    </source>
</evidence>
<feature type="compositionally biased region" description="Low complexity" evidence="4">
    <location>
        <begin position="7"/>
        <end position="20"/>
    </location>
</feature>
<dbReference type="InterPro" id="IPR001680">
    <property type="entry name" value="WD40_rpt"/>
</dbReference>
<dbReference type="SMART" id="SM00320">
    <property type="entry name" value="WD40"/>
    <property type="match status" value="4"/>
</dbReference>
<evidence type="ECO:0000256" key="3">
    <source>
        <dbReference type="PROSITE-ProRule" id="PRU00221"/>
    </source>
</evidence>
<accession>A0A6S8YAT0</accession>
<gene>
    <name evidence="5" type="ORF">CDEB00056_LOCUS19877</name>
    <name evidence="6" type="ORF">CDEB00056_LOCUS19886</name>
</gene>
<reference evidence="6" key="1">
    <citation type="submission" date="2021-01" db="EMBL/GenBank/DDBJ databases">
        <authorList>
            <person name="Corre E."/>
            <person name="Pelletier E."/>
            <person name="Niang G."/>
            <person name="Scheremetjew M."/>
            <person name="Finn R."/>
            <person name="Kale V."/>
            <person name="Holt S."/>
            <person name="Cochrane G."/>
            <person name="Meng A."/>
            <person name="Brown T."/>
            <person name="Cohen L."/>
        </authorList>
    </citation>
    <scope>NUCLEOTIDE SEQUENCE</scope>
    <source>
        <strain evidence="6">MM31A-1</strain>
    </source>
</reference>
<dbReference type="PROSITE" id="PS50082">
    <property type="entry name" value="WD_REPEATS_2"/>
    <property type="match status" value="1"/>
</dbReference>
<feature type="region of interest" description="Disordered" evidence="4">
    <location>
        <begin position="225"/>
        <end position="248"/>
    </location>
</feature>
<dbReference type="PROSITE" id="PS50294">
    <property type="entry name" value="WD_REPEATS_REGION"/>
    <property type="match status" value="1"/>
</dbReference>
<proteinExistence type="predicted"/>
<dbReference type="EMBL" id="HBIO01025918">
    <property type="protein sequence ID" value="CAE0475033.1"/>
    <property type="molecule type" value="Transcribed_RNA"/>
</dbReference>
<dbReference type="InterPro" id="IPR036322">
    <property type="entry name" value="WD40_repeat_dom_sf"/>
</dbReference>
<keyword evidence="2" id="KW-0677">Repeat</keyword>
<name>A0A6S8YAT0_9STRA</name>
<sequence length="798" mass="87607">MVQSEKTNNNNNTTSNTDNNQDAAFLYCHPCRTEFAEPEPTFQDLFGLEEGDLAKVYAALEDEKAKGNELVIPPDPVSDPDPVIHPNPVDLDDTEFGGFEFDPEIMSALRHGLLDSDDNNNTNSNTADTNTHTFNHKNIDTDFAAAFGQDMQSEADKLYNKIQLDGIMDNNISNSDTSMNMTKDTLGTALTSPTFESAALEVEAGADADVDIDVNTEERILPQSQAQDRNMEEHHQQQQQHHQHQEEEYDHYPLEVSKRLEALVCATPILNAFHNKETNERQCYGHKSTVFGLSISPCGQYCATASQDSTVIVWDVNKNLQLIMFKGSPDHECLRVAWASDKWGALADSSSIGSSSGDGERLRRYPNDLILATAGADGVVTLHQSSDPTNRQKWKKVATLNHLEDINERLRIDTGNSPSEHAKSHVSPDQSALSSIQEESDKGTGDNKEVANEQDTEQEKKEEEKKGTEVYSLQFIDRWLGLPSFHGIGADADTNQRSSLGVLMTSSEDFIHIWQHCPLPLKLPLKLPLNAFEDCTELKKIMDIKFTHLDYGYGGVFVLLNSEGVDDSSEEHPDTNFTQAAQSSNIVTDKRCFGGDRNPENLVFVFDAVQCEANNLLGVALSDGTLRLVNGRGICVTILQLPGCQSHLTSFGWDKSGYRLASCVATGHVVLWDIDFGSGKGNVQPCCRAVLEGGHDSGRPLFGATFFGGEKEDLLVSWGVDGKICVWDSYSQGQIGTPISVLVSKGDYPIYAVDVFENHSRNGSSASADTKPLKSIIGAAGGTEGGFIGLPIYLYDYM</sequence>
<evidence type="ECO:0000313" key="5">
    <source>
        <dbReference type="EMBL" id="CAE0475024.1"/>
    </source>
</evidence>
<dbReference type="AlphaFoldDB" id="A0A6S8YAT0"/>
<dbReference type="Pfam" id="PF00400">
    <property type="entry name" value="WD40"/>
    <property type="match status" value="1"/>
</dbReference>
<dbReference type="PANTHER" id="PTHR19879:SF9">
    <property type="entry name" value="TRANSCRIPTION INITIATION FACTOR TFIID SUBUNIT 5"/>
    <property type="match status" value="1"/>
</dbReference>
<feature type="repeat" description="WD" evidence="3">
    <location>
        <begin position="283"/>
        <end position="324"/>
    </location>
</feature>
<dbReference type="PANTHER" id="PTHR19879">
    <property type="entry name" value="TRANSCRIPTION INITIATION FACTOR TFIID"/>
    <property type="match status" value="1"/>
</dbReference>
<keyword evidence="1 3" id="KW-0853">WD repeat</keyword>
<dbReference type="EMBL" id="HBIO01025909">
    <property type="protein sequence ID" value="CAE0475024.1"/>
    <property type="molecule type" value="Transcribed_RNA"/>
</dbReference>
<dbReference type="InterPro" id="IPR019775">
    <property type="entry name" value="WD40_repeat_CS"/>
</dbReference>
<dbReference type="SUPFAM" id="SSF50978">
    <property type="entry name" value="WD40 repeat-like"/>
    <property type="match status" value="1"/>
</dbReference>
<feature type="compositionally biased region" description="Basic and acidic residues" evidence="4">
    <location>
        <begin position="439"/>
        <end position="467"/>
    </location>
</feature>
<dbReference type="InterPro" id="IPR015943">
    <property type="entry name" value="WD40/YVTN_repeat-like_dom_sf"/>
</dbReference>
<dbReference type="Gene3D" id="2.130.10.10">
    <property type="entry name" value="YVTN repeat-like/Quinoprotein amine dehydrogenase"/>
    <property type="match status" value="2"/>
</dbReference>
<organism evidence="6">
    <name type="scientific">Chaetoceros debilis</name>
    <dbReference type="NCBI Taxonomy" id="122233"/>
    <lineage>
        <taxon>Eukaryota</taxon>
        <taxon>Sar</taxon>
        <taxon>Stramenopiles</taxon>
        <taxon>Ochrophyta</taxon>
        <taxon>Bacillariophyta</taxon>
        <taxon>Coscinodiscophyceae</taxon>
        <taxon>Chaetocerotophycidae</taxon>
        <taxon>Chaetocerotales</taxon>
        <taxon>Chaetocerotaceae</taxon>
        <taxon>Chaetoceros</taxon>
    </lineage>
</organism>
<evidence type="ECO:0000256" key="4">
    <source>
        <dbReference type="SAM" id="MobiDB-lite"/>
    </source>
</evidence>
<feature type="compositionally biased region" description="Polar residues" evidence="4">
    <location>
        <begin position="427"/>
        <end position="437"/>
    </location>
</feature>
<protein>
    <submittedName>
        <fullName evidence="6">Uncharacterized protein</fullName>
    </submittedName>
</protein>
<feature type="region of interest" description="Disordered" evidence="4">
    <location>
        <begin position="1"/>
        <end position="21"/>
    </location>
</feature>